<dbReference type="AlphaFoldDB" id="A0A3R7QME2"/>
<evidence type="ECO:0000256" key="2">
    <source>
        <dbReference type="SAM" id="Phobius"/>
    </source>
</evidence>
<dbReference type="OrthoDB" id="6374429at2759"/>
<reference evidence="3 4" key="1">
    <citation type="submission" date="2018-04" db="EMBL/GenBank/DDBJ databases">
        <authorList>
            <person name="Zhang X."/>
            <person name="Yuan J."/>
            <person name="Li F."/>
            <person name="Xiang J."/>
        </authorList>
    </citation>
    <scope>NUCLEOTIDE SEQUENCE [LARGE SCALE GENOMIC DNA]</scope>
    <source>
        <tissue evidence="3">Muscle</tissue>
    </source>
</reference>
<comment type="caution">
    <text evidence="3">The sequence shown here is derived from an EMBL/GenBank/DDBJ whole genome shotgun (WGS) entry which is preliminary data.</text>
</comment>
<evidence type="ECO:0000313" key="3">
    <source>
        <dbReference type="EMBL" id="ROT83726.1"/>
    </source>
</evidence>
<dbReference type="EMBL" id="QCYY01000641">
    <property type="protein sequence ID" value="ROT83726.1"/>
    <property type="molecule type" value="Genomic_DNA"/>
</dbReference>
<accession>A0A3R7QME2</accession>
<keyword evidence="2" id="KW-0472">Membrane</keyword>
<keyword evidence="2" id="KW-0812">Transmembrane</keyword>
<protein>
    <submittedName>
        <fullName evidence="3">Uncharacterized protein</fullName>
    </submittedName>
</protein>
<feature type="region of interest" description="Disordered" evidence="1">
    <location>
        <begin position="1"/>
        <end position="57"/>
    </location>
</feature>
<feature type="transmembrane region" description="Helical" evidence="2">
    <location>
        <begin position="220"/>
        <end position="238"/>
    </location>
</feature>
<evidence type="ECO:0000256" key="1">
    <source>
        <dbReference type="SAM" id="MobiDB-lite"/>
    </source>
</evidence>
<dbReference type="Proteomes" id="UP000283509">
    <property type="component" value="Unassembled WGS sequence"/>
</dbReference>
<organism evidence="3 4">
    <name type="scientific">Penaeus vannamei</name>
    <name type="common">Whiteleg shrimp</name>
    <name type="synonym">Litopenaeus vannamei</name>
    <dbReference type="NCBI Taxonomy" id="6689"/>
    <lineage>
        <taxon>Eukaryota</taxon>
        <taxon>Metazoa</taxon>
        <taxon>Ecdysozoa</taxon>
        <taxon>Arthropoda</taxon>
        <taxon>Crustacea</taxon>
        <taxon>Multicrustacea</taxon>
        <taxon>Malacostraca</taxon>
        <taxon>Eumalacostraca</taxon>
        <taxon>Eucarida</taxon>
        <taxon>Decapoda</taxon>
        <taxon>Dendrobranchiata</taxon>
        <taxon>Penaeoidea</taxon>
        <taxon>Penaeidae</taxon>
        <taxon>Penaeus</taxon>
    </lineage>
</organism>
<evidence type="ECO:0000313" key="4">
    <source>
        <dbReference type="Proteomes" id="UP000283509"/>
    </source>
</evidence>
<feature type="compositionally biased region" description="Basic and acidic residues" evidence="1">
    <location>
        <begin position="18"/>
        <end position="46"/>
    </location>
</feature>
<feature type="transmembrane region" description="Helical" evidence="2">
    <location>
        <begin position="184"/>
        <end position="208"/>
    </location>
</feature>
<sequence>MADKQESGSSASESVPLTEDKTHFWVERESQKSGKNEKWGDTKEMKGDEEDADKEERVECDLSVTHTRGSQMTVEKFMGLEKFVQSQQSLVSNASTSSDSLTVNTSMTSFNEPVISDVSATYSLSSTDDSLENYEAHMSADSADEYQSMMTGAIKKYFGAEVGPPGGEGTKQRRAALWLESIKYLWGILFYGLLVLSILFLATSIWMTQRVKEREYGYNMLYWSIPFVVVMSLVVLAWQGTWHTLLALGYGNGDHIQDRRNFIEFAQKKQLVYTVRGAIYAPTYPDPTATTSNSCSTSKQIPPSYSVVAYESEFDSDLYFDSDLEPDGQYRRSITPLKEIEDPEKRERRNIYTRKAWRGRARDLVGGLESTPQGFLRRVLGRLEEDGGAGKCIV</sequence>
<name>A0A3R7QME2_PENVA</name>
<gene>
    <name evidence="3" type="ORF">C7M84_023099</name>
</gene>
<keyword evidence="4" id="KW-1185">Reference proteome</keyword>
<reference evidence="3 4" key="2">
    <citation type="submission" date="2019-01" db="EMBL/GenBank/DDBJ databases">
        <title>The decoding of complex shrimp genome reveals the adaptation for benthos swimmer, frequently molting mechanism and breeding impact on genome.</title>
        <authorList>
            <person name="Sun Y."/>
            <person name="Gao Y."/>
            <person name="Yu Y."/>
        </authorList>
    </citation>
    <scope>NUCLEOTIDE SEQUENCE [LARGE SCALE GENOMIC DNA]</scope>
    <source>
        <tissue evidence="3">Muscle</tissue>
    </source>
</reference>
<keyword evidence="2" id="KW-1133">Transmembrane helix</keyword>
<proteinExistence type="predicted"/>